<dbReference type="Pfam" id="PF13304">
    <property type="entry name" value="AAA_21"/>
    <property type="match status" value="1"/>
</dbReference>
<evidence type="ECO:0000313" key="3">
    <source>
        <dbReference type="EMBL" id="UPL17753.1"/>
    </source>
</evidence>
<evidence type="ECO:0000256" key="1">
    <source>
        <dbReference type="SAM" id="MobiDB-lite"/>
    </source>
</evidence>
<dbReference type="PANTHER" id="PTHR43581:SF2">
    <property type="entry name" value="EXCINUCLEASE ATPASE SUBUNIT"/>
    <property type="match status" value="1"/>
</dbReference>
<feature type="region of interest" description="Disordered" evidence="1">
    <location>
        <begin position="428"/>
        <end position="464"/>
    </location>
</feature>
<dbReference type="GO" id="GO:0005524">
    <property type="term" value="F:ATP binding"/>
    <property type="evidence" value="ECO:0007669"/>
    <property type="project" value="UniProtKB-KW"/>
</dbReference>
<dbReference type="InterPro" id="IPR027417">
    <property type="entry name" value="P-loop_NTPase"/>
</dbReference>
<sequence length="464" mass="51555">MKIRVVDRFASHKKSSEDLVVLRRDGWDDFGFKTLFHAEFTPARGETIDVGLVKILKAGQTGGRTQFDKPVFRSLDERYCSLGQDIEYYEKLAELPTKVRDAFLVAMRDAAVDSTIAREFEHEEGWTSSVTRFGQAEHTLAMASALFEPATNAGGIATLSHQSRELGLNLEFHFDDTRTLPGRCKVLIGYNGVGKTRLLAELARDVSRVGLAAADPKSGASRSFSSVVAVSYSAFDHFQLPPILNASEDDLKLEEASSTTRFGYTYCGLRQVQADPQTTRLKSIRELDDELVTAFATACARDSALLTQVMETIESDPSFGRSGISLATWVASAEIPAEYPSRLSSGQKIVMNILVQLAAHLRKRSLVLLDEPETHLHPPLLAALLRGVHHLLDAFDSFAVVATHSPWCFRRWLPRMCWWSSDSVISCEPRRPSSRRSQQAWANSRPKPSDWTTRSRATGVSFAT</sequence>
<organism evidence="3 4">
    <name type="scientific">Microbacterium aurugineum</name>
    <dbReference type="NCBI Taxonomy" id="2851642"/>
    <lineage>
        <taxon>Bacteria</taxon>
        <taxon>Bacillati</taxon>
        <taxon>Actinomycetota</taxon>
        <taxon>Actinomycetes</taxon>
        <taxon>Micrococcales</taxon>
        <taxon>Microbacteriaceae</taxon>
        <taxon>Microbacterium</taxon>
    </lineage>
</organism>
<gene>
    <name evidence="3" type="ORF">KV397_08335</name>
</gene>
<proteinExistence type="predicted"/>
<protein>
    <submittedName>
        <fullName evidence="3">ATP-binding protein</fullName>
    </submittedName>
</protein>
<keyword evidence="3" id="KW-0547">Nucleotide-binding</keyword>
<keyword evidence="3" id="KW-0067">ATP-binding</keyword>
<dbReference type="RefSeq" id="WP_261812608.1">
    <property type="nucleotide sequence ID" value="NZ_CP078078.1"/>
</dbReference>
<dbReference type="Proteomes" id="UP000830631">
    <property type="component" value="Chromosome"/>
</dbReference>
<dbReference type="InterPro" id="IPR003959">
    <property type="entry name" value="ATPase_AAA_core"/>
</dbReference>
<feature type="domain" description="ATPase AAA-type core" evidence="2">
    <location>
        <begin position="339"/>
        <end position="406"/>
    </location>
</feature>
<dbReference type="SUPFAM" id="SSF52540">
    <property type="entry name" value="P-loop containing nucleoside triphosphate hydrolases"/>
    <property type="match status" value="1"/>
</dbReference>
<evidence type="ECO:0000259" key="2">
    <source>
        <dbReference type="Pfam" id="PF13304"/>
    </source>
</evidence>
<dbReference type="InterPro" id="IPR051396">
    <property type="entry name" value="Bact_Antivir_Def_Nuclease"/>
</dbReference>
<reference evidence="3 4" key="1">
    <citation type="submission" date="2021-06" db="EMBL/GenBank/DDBJ databases">
        <title>Genome-based taxonomic framework of Microbacterium strains isolated from marine environment, the description of four new species and reclassification of four preexisting species.</title>
        <authorList>
            <person name="Lee S.D."/>
            <person name="Kim S.-M."/>
            <person name="Byeon Y.-S."/>
            <person name="Yang H.L."/>
            <person name="Kim I.S."/>
        </authorList>
    </citation>
    <scope>NUCLEOTIDE SEQUENCE [LARGE SCALE GENOMIC DNA]</scope>
    <source>
        <strain evidence="3 4">KSW4-10</strain>
    </source>
</reference>
<name>A0ABY4J232_9MICO</name>
<accession>A0ABY4J232</accession>
<dbReference type="Gene3D" id="3.40.50.300">
    <property type="entry name" value="P-loop containing nucleotide triphosphate hydrolases"/>
    <property type="match status" value="1"/>
</dbReference>
<feature type="compositionally biased region" description="Polar residues" evidence="1">
    <location>
        <begin position="450"/>
        <end position="464"/>
    </location>
</feature>
<dbReference type="PANTHER" id="PTHR43581">
    <property type="entry name" value="ATP/GTP PHOSPHATASE"/>
    <property type="match status" value="1"/>
</dbReference>
<dbReference type="EMBL" id="CP078078">
    <property type="protein sequence ID" value="UPL17753.1"/>
    <property type="molecule type" value="Genomic_DNA"/>
</dbReference>
<evidence type="ECO:0000313" key="4">
    <source>
        <dbReference type="Proteomes" id="UP000830631"/>
    </source>
</evidence>
<keyword evidence="4" id="KW-1185">Reference proteome</keyword>